<dbReference type="EMBL" id="UINC01018132">
    <property type="protein sequence ID" value="SVA75868.1"/>
    <property type="molecule type" value="Genomic_DNA"/>
</dbReference>
<evidence type="ECO:0000256" key="13">
    <source>
        <dbReference type="ARBA" id="ARBA00033093"/>
    </source>
</evidence>
<evidence type="ECO:0000256" key="2">
    <source>
        <dbReference type="ARBA" id="ARBA00004686"/>
    </source>
</evidence>
<evidence type="ECO:0000256" key="5">
    <source>
        <dbReference type="ARBA" id="ARBA00020367"/>
    </source>
</evidence>
<dbReference type="InterPro" id="IPR004733">
    <property type="entry name" value="PurM_cligase"/>
</dbReference>
<dbReference type="SUPFAM" id="SSF56042">
    <property type="entry name" value="PurM C-terminal domain-like"/>
    <property type="match status" value="1"/>
</dbReference>
<proteinExistence type="inferred from homology"/>
<dbReference type="HAMAP" id="MF_00741">
    <property type="entry name" value="AIRS"/>
    <property type="match status" value="1"/>
</dbReference>
<evidence type="ECO:0000256" key="4">
    <source>
        <dbReference type="ARBA" id="ARBA00013047"/>
    </source>
</evidence>
<dbReference type="Gene3D" id="3.30.1330.10">
    <property type="entry name" value="PurM-like, N-terminal domain"/>
    <property type="match status" value="1"/>
</dbReference>
<organism evidence="17">
    <name type="scientific">marine metagenome</name>
    <dbReference type="NCBI Taxonomy" id="408172"/>
    <lineage>
        <taxon>unclassified sequences</taxon>
        <taxon>metagenomes</taxon>
        <taxon>ecological metagenomes</taxon>
    </lineage>
</organism>
<evidence type="ECO:0000256" key="11">
    <source>
        <dbReference type="ARBA" id="ARBA00031908"/>
    </source>
</evidence>
<evidence type="ECO:0000256" key="14">
    <source>
        <dbReference type="ARBA" id="ARBA00049057"/>
    </source>
</evidence>
<accession>A0A381YFL0</accession>
<feature type="domain" description="PurM-like C-terminal" evidence="16">
    <location>
        <begin position="176"/>
        <end position="331"/>
    </location>
</feature>
<dbReference type="Pfam" id="PF02769">
    <property type="entry name" value="AIRS_C"/>
    <property type="match status" value="1"/>
</dbReference>
<evidence type="ECO:0000259" key="15">
    <source>
        <dbReference type="Pfam" id="PF00586"/>
    </source>
</evidence>
<evidence type="ECO:0000256" key="12">
    <source>
        <dbReference type="ARBA" id="ARBA00032931"/>
    </source>
</evidence>
<evidence type="ECO:0000256" key="1">
    <source>
        <dbReference type="ARBA" id="ARBA00004496"/>
    </source>
</evidence>
<evidence type="ECO:0000256" key="9">
    <source>
        <dbReference type="ARBA" id="ARBA00022755"/>
    </source>
</evidence>
<comment type="similarity">
    <text evidence="3">Belongs to the AIR synthase family.</text>
</comment>
<dbReference type="PANTHER" id="PTHR10520">
    <property type="entry name" value="TRIFUNCTIONAL PURINE BIOSYNTHETIC PROTEIN ADENOSINE-3-RELATED"/>
    <property type="match status" value="1"/>
</dbReference>
<evidence type="ECO:0000256" key="3">
    <source>
        <dbReference type="ARBA" id="ARBA00010280"/>
    </source>
</evidence>
<feature type="domain" description="PurM-like N-terminal" evidence="15">
    <location>
        <begin position="56"/>
        <end position="162"/>
    </location>
</feature>
<keyword evidence="9" id="KW-0658">Purine biosynthesis</keyword>
<evidence type="ECO:0000256" key="7">
    <source>
        <dbReference type="ARBA" id="ARBA00022598"/>
    </source>
</evidence>
<dbReference type="GO" id="GO:0005829">
    <property type="term" value="C:cytosol"/>
    <property type="evidence" value="ECO:0007669"/>
    <property type="project" value="TreeGrafter"/>
</dbReference>
<name>A0A381YFL0_9ZZZZ</name>
<protein>
    <recommendedName>
        <fullName evidence="5">Phosphoribosylformylglycinamidine cyclo-ligase</fullName>
        <ecNumber evidence="4">6.3.3.1</ecNumber>
    </recommendedName>
    <alternativeName>
        <fullName evidence="12">AIR synthase</fullName>
    </alternativeName>
    <alternativeName>
        <fullName evidence="13">AIRS</fullName>
    </alternativeName>
    <alternativeName>
        <fullName evidence="11">Phosphoribosyl-aminoimidazole synthetase</fullName>
    </alternativeName>
</protein>
<dbReference type="Pfam" id="PF00586">
    <property type="entry name" value="AIRS"/>
    <property type="match status" value="1"/>
</dbReference>
<dbReference type="NCBIfam" id="TIGR00878">
    <property type="entry name" value="purM"/>
    <property type="match status" value="1"/>
</dbReference>
<evidence type="ECO:0000256" key="8">
    <source>
        <dbReference type="ARBA" id="ARBA00022741"/>
    </source>
</evidence>
<keyword evidence="10" id="KW-0067">ATP-binding</keyword>
<gene>
    <name evidence="17" type="ORF">METZ01_LOCUS128722</name>
</gene>
<comment type="catalytic activity">
    <reaction evidence="14">
        <text>2-formamido-N(1)-(5-O-phospho-beta-D-ribosyl)acetamidine + ATP = 5-amino-1-(5-phospho-beta-D-ribosyl)imidazole + ADP + phosphate + H(+)</text>
        <dbReference type="Rhea" id="RHEA:23032"/>
        <dbReference type="ChEBI" id="CHEBI:15378"/>
        <dbReference type="ChEBI" id="CHEBI:30616"/>
        <dbReference type="ChEBI" id="CHEBI:43474"/>
        <dbReference type="ChEBI" id="CHEBI:137981"/>
        <dbReference type="ChEBI" id="CHEBI:147287"/>
        <dbReference type="ChEBI" id="CHEBI:456216"/>
        <dbReference type="EC" id="6.3.3.1"/>
    </reaction>
</comment>
<dbReference type="GO" id="GO:0005524">
    <property type="term" value="F:ATP binding"/>
    <property type="evidence" value="ECO:0007669"/>
    <property type="project" value="UniProtKB-KW"/>
</dbReference>
<comment type="subcellular location">
    <subcellularLocation>
        <location evidence="1">Cytoplasm</location>
    </subcellularLocation>
</comment>
<dbReference type="InterPro" id="IPR036676">
    <property type="entry name" value="PurM-like_C_sf"/>
</dbReference>
<dbReference type="PANTHER" id="PTHR10520:SF12">
    <property type="entry name" value="TRIFUNCTIONAL PURINE BIOSYNTHETIC PROTEIN ADENOSINE-3"/>
    <property type="match status" value="1"/>
</dbReference>
<evidence type="ECO:0000256" key="10">
    <source>
        <dbReference type="ARBA" id="ARBA00022840"/>
    </source>
</evidence>
<dbReference type="GO" id="GO:0004641">
    <property type="term" value="F:phosphoribosylformylglycinamidine cyclo-ligase activity"/>
    <property type="evidence" value="ECO:0007669"/>
    <property type="project" value="UniProtKB-EC"/>
</dbReference>
<dbReference type="GO" id="GO:0004637">
    <property type="term" value="F:phosphoribosylamine-glycine ligase activity"/>
    <property type="evidence" value="ECO:0007669"/>
    <property type="project" value="TreeGrafter"/>
</dbReference>
<dbReference type="GO" id="GO:0046084">
    <property type="term" value="P:adenine biosynthetic process"/>
    <property type="evidence" value="ECO:0007669"/>
    <property type="project" value="TreeGrafter"/>
</dbReference>
<sequence length="344" mass="37170">MKDNKITYESAGVDLLASEKIKERIKDLADKTYTPNVLGGVGGFGAMYKISGYRDPVLVSSTDPVGTKLLVAGMVGDYSHVGEDLVNACVNDLIVVGAEPLFFLDYIATSKLVPEVVESIVTGISEACKNVGCALIGGETSEMPGVFKEGKFDVSGFVVGAVEADQMLNPLDTISEGDLLIGLPSNGLHTNGYSLVRYVFNLKNDLGILKQQLNESGETLGEVLLKPHPSYYHDLKLVFSDSKGIAHITGGGLYENMPRILPTGLEAQFDASLWDVPAVFEFIRKTGSIDSNEMYRVFNMGLGMVIVCAPENASRILKNIPDAILVGELKQKSSNNRVKIENKR</sequence>
<dbReference type="Gene3D" id="3.90.650.10">
    <property type="entry name" value="PurM-like C-terminal domain"/>
    <property type="match status" value="1"/>
</dbReference>
<dbReference type="CDD" id="cd02196">
    <property type="entry name" value="PurM"/>
    <property type="match status" value="1"/>
</dbReference>
<dbReference type="FunFam" id="3.30.1330.10:FF:000001">
    <property type="entry name" value="Phosphoribosylformylglycinamidine cyclo-ligase"/>
    <property type="match status" value="1"/>
</dbReference>
<keyword evidence="7" id="KW-0436">Ligase</keyword>
<keyword evidence="6" id="KW-0963">Cytoplasm</keyword>
<dbReference type="GO" id="GO:0006189">
    <property type="term" value="P:'de novo' IMP biosynthetic process"/>
    <property type="evidence" value="ECO:0007669"/>
    <property type="project" value="UniProtKB-UniPathway"/>
</dbReference>
<evidence type="ECO:0000313" key="17">
    <source>
        <dbReference type="EMBL" id="SVA75868.1"/>
    </source>
</evidence>
<dbReference type="EC" id="6.3.3.1" evidence="4"/>
<dbReference type="InterPro" id="IPR010918">
    <property type="entry name" value="PurM-like_C_dom"/>
</dbReference>
<dbReference type="FunFam" id="3.90.650.10:FF:000011">
    <property type="entry name" value="Phosphoribosylformylglycinamidine cyclo-ligase"/>
    <property type="match status" value="1"/>
</dbReference>
<dbReference type="AlphaFoldDB" id="A0A381YFL0"/>
<dbReference type="InterPro" id="IPR016188">
    <property type="entry name" value="PurM-like_N"/>
</dbReference>
<dbReference type="SUPFAM" id="SSF55326">
    <property type="entry name" value="PurM N-terminal domain-like"/>
    <property type="match status" value="1"/>
</dbReference>
<dbReference type="UniPathway" id="UPA00074">
    <property type="reaction ID" value="UER00129"/>
</dbReference>
<dbReference type="InterPro" id="IPR036921">
    <property type="entry name" value="PurM-like_N_sf"/>
</dbReference>
<comment type="pathway">
    <text evidence="2">Purine metabolism; IMP biosynthesis via de novo pathway; 5-amino-1-(5-phospho-D-ribosyl)imidazole from N(2)-formyl-N(1)-(5-phospho-D-ribosyl)glycinamide: step 2/2.</text>
</comment>
<reference evidence="17" key="1">
    <citation type="submission" date="2018-05" db="EMBL/GenBank/DDBJ databases">
        <authorList>
            <person name="Lanie J.A."/>
            <person name="Ng W.-L."/>
            <person name="Kazmierczak K.M."/>
            <person name="Andrzejewski T.M."/>
            <person name="Davidsen T.M."/>
            <person name="Wayne K.J."/>
            <person name="Tettelin H."/>
            <person name="Glass J.I."/>
            <person name="Rusch D."/>
            <person name="Podicherti R."/>
            <person name="Tsui H.-C.T."/>
            <person name="Winkler M.E."/>
        </authorList>
    </citation>
    <scope>NUCLEOTIDE SEQUENCE</scope>
</reference>
<keyword evidence="8" id="KW-0547">Nucleotide-binding</keyword>
<evidence type="ECO:0000259" key="16">
    <source>
        <dbReference type="Pfam" id="PF02769"/>
    </source>
</evidence>
<evidence type="ECO:0000256" key="6">
    <source>
        <dbReference type="ARBA" id="ARBA00022490"/>
    </source>
</evidence>